<protein>
    <submittedName>
        <fullName evidence="1">Uncharacterized protein</fullName>
    </submittedName>
</protein>
<name>A0ACB8ZW64_ARCLA</name>
<keyword evidence="2" id="KW-1185">Reference proteome</keyword>
<proteinExistence type="predicted"/>
<reference evidence="2" key="1">
    <citation type="journal article" date="2022" name="Mol. Ecol. Resour.">
        <title>The genomes of chicory, endive, great burdock and yacon provide insights into Asteraceae palaeo-polyploidization history and plant inulin production.</title>
        <authorList>
            <person name="Fan W."/>
            <person name="Wang S."/>
            <person name="Wang H."/>
            <person name="Wang A."/>
            <person name="Jiang F."/>
            <person name="Liu H."/>
            <person name="Zhao H."/>
            <person name="Xu D."/>
            <person name="Zhang Y."/>
        </authorList>
    </citation>
    <scope>NUCLEOTIDE SEQUENCE [LARGE SCALE GENOMIC DNA]</scope>
    <source>
        <strain evidence="2">cv. Niubang</strain>
    </source>
</reference>
<evidence type="ECO:0000313" key="2">
    <source>
        <dbReference type="Proteomes" id="UP001055879"/>
    </source>
</evidence>
<comment type="caution">
    <text evidence="1">The sequence shown here is derived from an EMBL/GenBank/DDBJ whole genome shotgun (WGS) entry which is preliminary data.</text>
</comment>
<dbReference type="Proteomes" id="UP001055879">
    <property type="component" value="Linkage Group LG09"/>
</dbReference>
<evidence type="ECO:0000313" key="1">
    <source>
        <dbReference type="EMBL" id="KAI3701433.1"/>
    </source>
</evidence>
<accession>A0ACB8ZW64</accession>
<sequence length="106" mass="11440">MTDLNPHATPLLIFTSPSASACSSANFSDTTLAQESCRRSVEQKSFTITISSSSEVLVASMVLLKLEEHPPVEGGVGRSKGVAWGLEFVIGRQRQLEDVVAELFED</sequence>
<gene>
    <name evidence="1" type="ORF">L6452_26501</name>
</gene>
<reference evidence="1 2" key="2">
    <citation type="journal article" date="2022" name="Mol. Ecol. Resour.">
        <title>The genomes of chicory, endive, great burdock and yacon provide insights into Asteraceae paleo-polyploidization history and plant inulin production.</title>
        <authorList>
            <person name="Fan W."/>
            <person name="Wang S."/>
            <person name="Wang H."/>
            <person name="Wang A."/>
            <person name="Jiang F."/>
            <person name="Liu H."/>
            <person name="Zhao H."/>
            <person name="Xu D."/>
            <person name="Zhang Y."/>
        </authorList>
    </citation>
    <scope>NUCLEOTIDE SEQUENCE [LARGE SCALE GENOMIC DNA]</scope>
    <source>
        <strain evidence="2">cv. Niubang</strain>
    </source>
</reference>
<dbReference type="EMBL" id="CM042055">
    <property type="protein sequence ID" value="KAI3701433.1"/>
    <property type="molecule type" value="Genomic_DNA"/>
</dbReference>
<organism evidence="1 2">
    <name type="scientific">Arctium lappa</name>
    <name type="common">Greater burdock</name>
    <name type="synonym">Lappa major</name>
    <dbReference type="NCBI Taxonomy" id="4217"/>
    <lineage>
        <taxon>Eukaryota</taxon>
        <taxon>Viridiplantae</taxon>
        <taxon>Streptophyta</taxon>
        <taxon>Embryophyta</taxon>
        <taxon>Tracheophyta</taxon>
        <taxon>Spermatophyta</taxon>
        <taxon>Magnoliopsida</taxon>
        <taxon>eudicotyledons</taxon>
        <taxon>Gunneridae</taxon>
        <taxon>Pentapetalae</taxon>
        <taxon>asterids</taxon>
        <taxon>campanulids</taxon>
        <taxon>Asterales</taxon>
        <taxon>Asteraceae</taxon>
        <taxon>Carduoideae</taxon>
        <taxon>Cardueae</taxon>
        <taxon>Arctiinae</taxon>
        <taxon>Arctium</taxon>
    </lineage>
</organism>